<evidence type="ECO:0000313" key="4">
    <source>
        <dbReference type="Proteomes" id="UP000283210"/>
    </source>
</evidence>
<dbReference type="PANTHER" id="PTHR46902">
    <property type="entry name" value="DOMON DOMAIN-CONTAINING PROTEIN FRRS1L"/>
    <property type="match status" value="1"/>
</dbReference>
<accession>A0A3S2PT52</accession>
<reference evidence="3 4" key="2">
    <citation type="submission" date="2019-01" db="EMBL/GenBank/DDBJ databases">
        <title>A chromosome length genome reference of the Java medaka (oryzias javanicus).</title>
        <authorList>
            <person name="Herpin A."/>
            <person name="Takehana Y."/>
            <person name="Naruse K."/>
            <person name="Ansai S."/>
            <person name="Kawaguchi M."/>
        </authorList>
    </citation>
    <scope>NUCLEOTIDE SEQUENCE [LARGE SCALE GENOMIC DNA]</scope>
    <source>
        <strain evidence="3">RS831</strain>
        <tissue evidence="3">Whole body</tissue>
    </source>
</reference>
<dbReference type="GO" id="GO:1900449">
    <property type="term" value="P:regulation of glutamate receptor signaling pathway"/>
    <property type="evidence" value="ECO:0007669"/>
    <property type="project" value="InterPro"/>
</dbReference>
<dbReference type="PANTHER" id="PTHR46902:SF1">
    <property type="entry name" value="DOMON DOMAIN-CONTAINING PROTEIN FRRS1L"/>
    <property type="match status" value="1"/>
</dbReference>
<organism evidence="3 4">
    <name type="scientific">Oryzias javanicus</name>
    <name type="common">Javanese ricefish</name>
    <name type="synonym">Aplocheilus javanicus</name>
    <dbReference type="NCBI Taxonomy" id="123683"/>
    <lineage>
        <taxon>Eukaryota</taxon>
        <taxon>Metazoa</taxon>
        <taxon>Chordata</taxon>
        <taxon>Craniata</taxon>
        <taxon>Vertebrata</taxon>
        <taxon>Euteleostomi</taxon>
        <taxon>Actinopterygii</taxon>
        <taxon>Neopterygii</taxon>
        <taxon>Teleostei</taxon>
        <taxon>Neoteleostei</taxon>
        <taxon>Acanthomorphata</taxon>
        <taxon>Ovalentaria</taxon>
        <taxon>Atherinomorphae</taxon>
        <taxon>Beloniformes</taxon>
        <taxon>Adrianichthyidae</taxon>
        <taxon>Oryziinae</taxon>
        <taxon>Oryzias</taxon>
    </lineage>
</organism>
<evidence type="ECO:0000313" key="3">
    <source>
        <dbReference type="EMBL" id="RVE60315.1"/>
    </source>
</evidence>
<dbReference type="AlphaFoldDB" id="A0A3S2PT52"/>
<reference evidence="3 4" key="1">
    <citation type="submission" date="2018-11" db="EMBL/GenBank/DDBJ databases">
        <authorList>
            <person name="Lopez-Roques C."/>
            <person name="Donnadieu C."/>
            <person name="Bouchez O."/>
            <person name="Klopp C."/>
            <person name="Cabau C."/>
            <person name="Zahm M."/>
        </authorList>
    </citation>
    <scope>NUCLEOTIDE SEQUENCE [LARGE SCALE GENOMIC DNA]</scope>
    <source>
        <strain evidence="3">RS831</strain>
        <tissue evidence="3">Whole body</tissue>
    </source>
</reference>
<feature type="signal peptide" evidence="2">
    <location>
        <begin position="1"/>
        <end position="24"/>
    </location>
</feature>
<dbReference type="EMBL" id="CM012454">
    <property type="protein sequence ID" value="RVE60315.1"/>
    <property type="molecule type" value="Genomic_DNA"/>
</dbReference>
<evidence type="ECO:0008006" key="5">
    <source>
        <dbReference type="Google" id="ProtNLM"/>
    </source>
</evidence>
<name>A0A3S2PT52_ORYJA</name>
<proteinExistence type="predicted"/>
<feature type="region of interest" description="Disordered" evidence="1">
    <location>
        <begin position="268"/>
        <end position="299"/>
    </location>
</feature>
<dbReference type="OrthoDB" id="8901859at2759"/>
<keyword evidence="2" id="KW-0732">Signal</keyword>
<sequence>MDKYGLLLSVLFVTLSWGCMRTFAQNTTNPTTTLPGNTTELTTKTTNETTTSTPTETNIMAATTADITTIVANTTLPATTTVPPVSPNETVIPLPDAVNSSGCRDSQLCAAEPPDCDPSKASSCFFLGAKLIGGNNFEFALSGQSDGYVAASVLSANGKDVTYVCANSNNKLKFFGAIKENETLTLTSLRVTSVKGKVNGTTIQCTFLATVPDPLDLPRRARRATGVTMSVSTGSFNATSETLGTPTPVIRAEVVDLAQPNTTVVNTITTTPTPVTTPNTTLASTPNTTLASTPNTTLASTPNTTLASTPNTTLASTPNTTLASTPNTTLAPPVTSFASTIAALQAIISNTSCGTEKLCAAKPTSCNPAAGGTCSFLSVKQKSGQRYSFEISGQSTGYIGSLLSIDTTWGNNDSAYLCANNNGRVTFITALYDGTQLNLSPLNVTSGSEAGRVEGSTIQCTFESTLPDTNTRAADYAVAVINGTYDIRSGALGLPSILFNTSILNLTNVANSSPGLVPHQQSLLHGLLLSAGVLSLTILTGH</sequence>
<keyword evidence="4" id="KW-1185">Reference proteome</keyword>
<dbReference type="GO" id="GO:0099072">
    <property type="term" value="P:regulation of postsynaptic membrane neurotransmitter receptor levels"/>
    <property type="evidence" value="ECO:0007669"/>
    <property type="project" value="TreeGrafter"/>
</dbReference>
<evidence type="ECO:0000256" key="2">
    <source>
        <dbReference type="SAM" id="SignalP"/>
    </source>
</evidence>
<gene>
    <name evidence="3" type="ORF">OJAV_G00179500</name>
</gene>
<protein>
    <recommendedName>
        <fullName evidence="5">Ferric-chelate reductase 1</fullName>
    </recommendedName>
</protein>
<evidence type="ECO:0000256" key="1">
    <source>
        <dbReference type="SAM" id="MobiDB-lite"/>
    </source>
</evidence>
<dbReference type="InterPro" id="IPR042789">
    <property type="entry name" value="FRRS1L"/>
</dbReference>
<dbReference type="Proteomes" id="UP000283210">
    <property type="component" value="Chromosome 18"/>
</dbReference>
<feature type="chain" id="PRO_5018535331" description="Ferric-chelate reductase 1" evidence="2">
    <location>
        <begin position="25"/>
        <end position="542"/>
    </location>
</feature>